<protein>
    <recommendedName>
        <fullName evidence="14">Wiskott-Aldrich syndrome protein</fullName>
    </recommendedName>
</protein>
<keyword evidence="7" id="KW-0539">Nucleus</keyword>
<feature type="region of interest" description="Disordered" evidence="8">
    <location>
        <begin position="139"/>
        <end position="230"/>
    </location>
</feature>
<evidence type="ECO:0000256" key="6">
    <source>
        <dbReference type="ARBA" id="ARBA00023212"/>
    </source>
</evidence>
<evidence type="ECO:0000256" key="8">
    <source>
        <dbReference type="SAM" id="MobiDB-lite"/>
    </source>
</evidence>
<dbReference type="GO" id="GO:0005856">
    <property type="term" value="C:cytoskeleton"/>
    <property type="evidence" value="ECO:0007669"/>
    <property type="project" value="UniProtKB-SubCell"/>
</dbReference>
<dbReference type="PANTHER" id="PTHR11202">
    <property type="entry name" value="SPROUTY-RELATED, EVH1 DOMAIN-CONTAINING PROTEIN FAMILY MEMBER"/>
    <property type="match status" value="1"/>
</dbReference>
<dbReference type="CDD" id="cd00132">
    <property type="entry name" value="CRIB"/>
    <property type="match status" value="1"/>
</dbReference>
<dbReference type="AlphaFoldDB" id="A0AAD7SLS8"/>
<keyword evidence="13" id="KW-1185">Reference proteome</keyword>
<keyword evidence="6" id="KW-0206">Cytoskeleton</keyword>
<dbReference type="GO" id="GO:0003779">
    <property type="term" value="F:actin binding"/>
    <property type="evidence" value="ECO:0007669"/>
    <property type="project" value="InterPro"/>
</dbReference>
<dbReference type="PROSITE" id="PS50108">
    <property type="entry name" value="CRIB"/>
    <property type="match status" value="1"/>
</dbReference>
<gene>
    <name evidence="12" type="ORF">AAFF_G00334310</name>
</gene>
<evidence type="ECO:0000256" key="4">
    <source>
        <dbReference type="ARBA" id="ARBA00022553"/>
    </source>
</evidence>
<evidence type="ECO:0000256" key="2">
    <source>
        <dbReference type="ARBA" id="ARBA00004245"/>
    </source>
</evidence>
<dbReference type="SUPFAM" id="SSF47912">
    <property type="entry name" value="Wiscott-Aldrich syndrome protein, WASP, C-terminal domain"/>
    <property type="match status" value="2"/>
</dbReference>
<evidence type="ECO:0000256" key="5">
    <source>
        <dbReference type="ARBA" id="ARBA00022737"/>
    </source>
</evidence>
<dbReference type="Gene3D" id="2.30.29.30">
    <property type="entry name" value="Pleckstrin-homology domain (PH domain)/Phosphotyrosine-binding domain (PTB)"/>
    <property type="match status" value="1"/>
</dbReference>
<reference evidence="12" key="1">
    <citation type="journal article" date="2023" name="Science">
        <title>Genome structures resolve the early diversification of teleost fishes.</title>
        <authorList>
            <person name="Parey E."/>
            <person name="Louis A."/>
            <person name="Montfort J."/>
            <person name="Bouchez O."/>
            <person name="Roques C."/>
            <person name="Iampietro C."/>
            <person name="Lluch J."/>
            <person name="Castinel A."/>
            <person name="Donnadieu C."/>
            <person name="Desvignes T."/>
            <person name="Floi Bucao C."/>
            <person name="Jouanno E."/>
            <person name="Wen M."/>
            <person name="Mejri S."/>
            <person name="Dirks R."/>
            <person name="Jansen H."/>
            <person name="Henkel C."/>
            <person name="Chen W.J."/>
            <person name="Zahm M."/>
            <person name="Cabau C."/>
            <person name="Klopp C."/>
            <person name="Thompson A.W."/>
            <person name="Robinson-Rechavi M."/>
            <person name="Braasch I."/>
            <person name="Lecointre G."/>
            <person name="Bobe J."/>
            <person name="Postlethwait J.H."/>
            <person name="Berthelot C."/>
            <person name="Roest Crollius H."/>
            <person name="Guiguen Y."/>
        </authorList>
    </citation>
    <scope>NUCLEOTIDE SEQUENCE</scope>
    <source>
        <strain evidence="12">NC1722</strain>
    </source>
</reference>
<dbReference type="PANTHER" id="PTHR11202:SF36">
    <property type="entry name" value="ACTIN NUCLEATION-PROMOTING FACTOR WASL"/>
    <property type="match status" value="1"/>
</dbReference>
<accession>A0AAD7SLS8</accession>
<dbReference type="GO" id="GO:0005634">
    <property type="term" value="C:nucleus"/>
    <property type="evidence" value="ECO:0007669"/>
    <property type="project" value="UniProtKB-SubCell"/>
</dbReference>
<evidence type="ECO:0000313" key="12">
    <source>
        <dbReference type="EMBL" id="KAJ8404568.1"/>
    </source>
</evidence>
<dbReference type="SUPFAM" id="SSF50729">
    <property type="entry name" value="PH domain-like"/>
    <property type="match status" value="1"/>
</dbReference>
<dbReference type="FunFam" id="3.90.810.10:FF:000003">
    <property type="entry name" value="Neural Wiskott-Aldrich syndrome protein-like"/>
    <property type="match status" value="1"/>
</dbReference>
<evidence type="ECO:0000259" key="9">
    <source>
        <dbReference type="PROSITE" id="PS50108"/>
    </source>
</evidence>
<evidence type="ECO:0008006" key="14">
    <source>
        <dbReference type="Google" id="ProtNLM"/>
    </source>
</evidence>
<sequence length="417" mass="45941">MSRGSKSNLRENSHSLLLSGPENERLRDLMGRRCATLSTAVVQLYMALPHSPSHWSMQHTGVVCFVKDNPQRSFFIRLYNIQEGQLIWEQEIYNQLEYQCPTAYFHTFSADDCQAGLNFASEQEAESFREIVEEKLNQRANRQEKKQHPPLLSSEREGLPPLPAPNGPARHSGGQVFPPSRATLDIQNPDIQASRYRSAPTPTPVPASLRSASKGKKEKKSKKKASKLTKADIGAPSCFKHVSHVGWDPENMDPDLKRLLSCAGISETDLNDSETSQLIYDIIEQSGGMEAVKKEMRQQDSVPPPPPPGRSGPLPSVPGSPDPVLPRGRSMWPGPRPAPPGSSGGVRVALLDQIRLGKKLKNVTENADSPPGPQADSSEGIVGVLMMVMQKRNKAIHSSDEAEDFAGEDDDDDEWDD</sequence>
<dbReference type="GO" id="GO:0007015">
    <property type="term" value="P:actin filament organization"/>
    <property type="evidence" value="ECO:0007669"/>
    <property type="project" value="InterPro"/>
</dbReference>
<evidence type="ECO:0000259" key="10">
    <source>
        <dbReference type="PROSITE" id="PS50229"/>
    </source>
</evidence>
<dbReference type="InterPro" id="IPR000095">
    <property type="entry name" value="CRIB_dom"/>
</dbReference>
<evidence type="ECO:0000256" key="7">
    <source>
        <dbReference type="ARBA" id="ARBA00023242"/>
    </source>
</evidence>
<feature type="region of interest" description="Disordered" evidence="8">
    <location>
        <begin position="394"/>
        <end position="417"/>
    </location>
</feature>
<evidence type="ECO:0000259" key="11">
    <source>
        <dbReference type="PROSITE" id="PS51082"/>
    </source>
</evidence>
<dbReference type="InterPro" id="IPR003124">
    <property type="entry name" value="WH2_dom"/>
</dbReference>
<dbReference type="InterPro" id="IPR033927">
    <property type="entry name" value="WASPfam_EVH1"/>
</dbReference>
<feature type="domain" description="WH2" evidence="11">
    <location>
        <begin position="346"/>
        <end position="363"/>
    </location>
</feature>
<dbReference type="SMART" id="SM00285">
    <property type="entry name" value="PBD"/>
    <property type="match status" value="1"/>
</dbReference>
<dbReference type="EMBL" id="JAINUG010000052">
    <property type="protein sequence ID" value="KAJ8404568.1"/>
    <property type="molecule type" value="Genomic_DNA"/>
</dbReference>
<feature type="compositionally biased region" description="Acidic residues" evidence="8">
    <location>
        <begin position="401"/>
        <end position="417"/>
    </location>
</feature>
<comment type="caution">
    <text evidence="12">The sequence shown here is derived from an EMBL/GenBank/DDBJ whole genome shotgun (WGS) entry which is preliminary data.</text>
</comment>
<feature type="domain" description="WH1" evidence="10">
    <location>
        <begin position="29"/>
        <end position="139"/>
    </location>
</feature>
<evidence type="ECO:0000313" key="13">
    <source>
        <dbReference type="Proteomes" id="UP001221898"/>
    </source>
</evidence>
<keyword evidence="3" id="KW-0963">Cytoplasm</keyword>
<dbReference type="FunFam" id="3.90.810.10:FF:000017">
    <property type="entry name" value="Wiskott-Aldrich syndrome (eczema-thrombocytopenia) b"/>
    <property type="match status" value="1"/>
</dbReference>
<feature type="region of interest" description="Disordered" evidence="8">
    <location>
        <begin position="293"/>
        <end position="381"/>
    </location>
</feature>
<dbReference type="Gene3D" id="3.90.810.10">
    <property type="entry name" value="CRIB domain"/>
    <property type="match status" value="2"/>
</dbReference>
<dbReference type="Pfam" id="PF00568">
    <property type="entry name" value="WH1"/>
    <property type="match status" value="1"/>
</dbReference>
<dbReference type="Proteomes" id="UP001221898">
    <property type="component" value="Unassembled WGS sequence"/>
</dbReference>
<dbReference type="PROSITE" id="PS51082">
    <property type="entry name" value="WH2"/>
    <property type="match status" value="1"/>
</dbReference>
<feature type="compositionally biased region" description="Pro residues" evidence="8">
    <location>
        <begin position="302"/>
        <end position="324"/>
    </location>
</feature>
<feature type="compositionally biased region" description="Basic residues" evidence="8">
    <location>
        <begin position="213"/>
        <end position="227"/>
    </location>
</feature>
<dbReference type="InterPro" id="IPR000697">
    <property type="entry name" value="WH1/EVH1_dom"/>
</dbReference>
<dbReference type="PROSITE" id="PS50229">
    <property type="entry name" value="WH1"/>
    <property type="match status" value="1"/>
</dbReference>
<organism evidence="12 13">
    <name type="scientific">Aldrovandia affinis</name>
    <dbReference type="NCBI Taxonomy" id="143900"/>
    <lineage>
        <taxon>Eukaryota</taxon>
        <taxon>Metazoa</taxon>
        <taxon>Chordata</taxon>
        <taxon>Craniata</taxon>
        <taxon>Vertebrata</taxon>
        <taxon>Euteleostomi</taxon>
        <taxon>Actinopterygii</taxon>
        <taxon>Neopterygii</taxon>
        <taxon>Teleostei</taxon>
        <taxon>Notacanthiformes</taxon>
        <taxon>Halosauridae</taxon>
        <taxon>Aldrovandia</taxon>
    </lineage>
</organism>
<keyword evidence="4" id="KW-0597">Phosphoprotein</keyword>
<dbReference type="InterPro" id="IPR011026">
    <property type="entry name" value="WAS_C"/>
</dbReference>
<dbReference type="InterPro" id="IPR036936">
    <property type="entry name" value="CRIB_dom_sf"/>
</dbReference>
<evidence type="ECO:0000256" key="3">
    <source>
        <dbReference type="ARBA" id="ARBA00022490"/>
    </source>
</evidence>
<dbReference type="Pfam" id="PF00786">
    <property type="entry name" value="PBD"/>
    <property type="match status" value="1"/>
</dbReference>
<dbReference type="InterPro" id="IPR011993">
    <property type="entry name" value="PH-like_dom_sf"/>
</dbReference>
<proteinExistence type="predicted"/>
<dbReference type="SMART" id="SM00461">
    <property type="entry name" value="WH1"/>
    <property type="match status" value="1"/>
</dbReference>
<keyword evidence="5" id="KW-0677">Repeat</keyword>
<evidence type="ECO:0000256" key="1">
    <source>
        <dbReference type="ARBA" id="ARBA00004123"/>
    </source>
</evidence>
<name>A0AAD7SLS8_9TELE</name>
<comment type="subcellular location">
    <subcellularLocation>
        <location evidence="2">Cytoplasm</location>
        <location evidence="2">Cytoskeleton</location>
    </subcellularLocation>
    <subcellularLocation>
        <location evidence="1">Nucleus</location>
    </subcellularLocation>
</comment>
<dbReference type="FunFam" id="2.30.29.30:FF:000130">
    <property type="entry name" value="neural Wiskott-Aldrich syndrome protein"/>
    <property type="match status" value="1"/>
</dbReference>
<dbReference type="CDD" id="cd01205">
    <property type="entry name" value="EVH1_WASP-like"/>
    <property type="match status" value="1"/>
</dbReference>
<feature type="domain" description="CRIB" evidence="9">
    <location>
        <begin position="233"/>
        <end position="246"/>
    </location>
</feature>